<evidence type="ECO:0000313" key="5">
    <source>
        <dbReference type="EMBL" id="CAB4210455.1"/>
    </source>
</evidence>
<accession>A0A6J7X8H8</accession>
<evidence type="ECO:0000256" key="1">
    <source>
        <dbReference type="SAM" id="MobiDB-lite"/>
    </source>
</evidence>
<dbReference type="EMBL" id="LR797370">
    <property type="protein sequence ID" value="CAB4210455.1"/>
    <property type="molecule type" value="Genomic_DNA"/>
</dbReference>
<dbReference type="EMBL" id="LR796938">
    <property type="protein sequence ID" value="CAB4176140.1"/>
    <property type="molecule type" value="Genomic_DNA"/>
</dbReference>
<protein>
    <submittedName>
        <fullName evidence="6">Uncharacterized protein</fullName>
    </submittedName>
</protein>
<gene>
    <name evidence="3" type="ORF">UFOVP1075_54</name>
    <name evidence="4" type="ORF">UFOVP1312_46</name>
    <name evidence="5" type="ORF">UFOVP1426_12</name>
    <name evidence="6" type="ORF">UFOVP1522_11</name>
    <name evidence="2" type="ORF">UFOVP989_12</name>
</gene>
<evidence type="ECO:0000313" key="4">
    <source>
        <dbReference type="EMBL" id="CAB4198755.1"/>
    </source>
</evidence>
<dbReference type="EMBL" id="LR797263">
    <property type="protein sequence ID" value="CAB4198755.1"/>
    <property type="molecule type" value="Genomic_DNA"/>
</dbReference>
<name>A0A6J7X8H8_9CAUD</name>
<dbReference type="EMBL" id="LR798372">
    <property type="protein sequence ID" value="CAB5227184.1"/>
    <property type="molecule type" value="Genomic_DNA"/>
</dbReference>
<evidence type="ECO:0000313" key="3">
    <source>
        <dbReference type="EMBL" id="CAB4181624.1"/>
    </source>
</evidence>
<reference evidence="6" key="1">
    <citation type="submission" date="2020-05" db="EMBL/GenBank/DDBJ databases">
        <authorList>
            <person name="Chiriac C."/>
            <person name="Salcher M."/>
            <person name="Ghai R."/>
            <person name="Kavagutti S V."/>
        </authorList>
    </citation>
    <scope>NUCLEOTIDE SEQUENCE</scope>
</reference>
<feature type="region of interest" description="Disordered" evidence="1">
    <location>
        <begin position="419"/>
        <end position="486"/>
    </location>
</feature>
<proteinExistence type="predicted"/>
<sequence>MATRPRFAQRAYPQLDLSGGIQIGTSHLLRKHNEVIASKNASYNNIIGSAKRRDGYEKVAKTIQHGNDSLGANVFRYGSNNKIMVGINNAAGTFATLNYMDTADYWTPIITNAALNTRFQMLNDNNQLYVCGATDNDVFMPLTNISSALVVSTSTNVYTAPACKYIAEYNGSLYAINCYLGGKYYPERFYISSPPLGAITFIQTDQAGLLLQLRVDSTQYLKVGMSVDIYGAGTEAKKISALSIISINKNSNRITFAPTTINVSDNDEIWLTGTKGTVSRFWNTDYKTPETADWEQVPPSKEDKPAFTGWGKNNNRLFLYTANTFMKWDGANLITVSDSIGCVSHESIRNVGSWTLWAHSTGIWGYNDNTGQLKLLSRAIDPYIRAINQGNYPKLSAGVVGKVYKLSIGVIADLDSVTTSTSTSSTSTSSTSSSTSSTSTSSTSTSSTSTSSTTLATTSTSTSSTSSSTSSTSISSTSSSISTSTSSTTTFTEISTKKVIRLCYDFDLNAWWTEEHKREIRYQFNHTMNNYTKPYFTDDTGRLFRDETTNTDNGEPIPMEIEIGRNNMGTDQRKGFMSALVDSEDARGAVIMYSIDGGSFNVLGQINNNIEKLVFPQKDNMIEGRDINYKIIHNDTGDPTIINGITTYYVLIENMVNEGGR</sequence>
<evidence type="ECO:0000313" key="2">
    <source>
        <dbReference type="EMBL" id="CAB4176140.1"/>
    </source>
</evidence>
<evidence type="ECO:0000313" key="6">
    <source>
        <dbReference type="EMBL" id="CAB5227184.1"/>
    </source>
</evidence>
<organism evidence="6">
    <name type="scientific">uncultured Caudovirales phage</name>
    <dbReference type="NCBI Taxonomy" id="2100421"/>
    <lineage>
        <taxon>Viruses</taxon>
        <taxon>Duplodnaviria</taxon>
        <taxon>Heunggongvirae</taxon>
        <taxon>Uroviricota</taxon>
        <taxon>Caudoviricetes</taxon>
        <taxon>Peduoviridae</taxon>
        <taxon>Maltschvirus</taxon>
        <taxon>Maltschvirus maltsch</taxon>
    </lineage>
</organism>
<dbReference type="EMBL" id="LR797011">
    <property type="protein sequence ID" value="CAB4181624.1"/>
    <property type="molecule type" value="Genomic_DNA"/>
</dbReference>